<keyword evidence="3" id="KW-1185">Reference proteome</keyword>
<dbReference type="InterPro" id="IPR011335">
    <property type="entry name" value="Restrct_endonuc-II-like"/>
</dbReference>
<dbReference type="AlphaFoldDB" id="A0A3N0AV13"/>
<dbReference type="Proteomes" id="UP000278327">
    <property type="component" value="Unassembled WGS sequence"/>
</dbReference>
<dbReference type="RefSeq" id="WP_117283772.1">
    <property type="nucleotide sequence ID" value="NZ_JAMTCE010000004.1"/>
</dbReference>
<evidence type="ECO:0000256" key="1">
    <source>
        <dbReference type="ARBA" id="ARBA00006738"/>
    </source>
</evidence>
<accession>A0A3N0AV13</accession>
<sequence length="122" mass="13882">MKEFIEKSNQAAAAYLSRRGYEIIEQPWEDDIDLPVSIVAQDEESLVFVSVAARRNSDSFPPEHVNEEELEGFAISWLKDNHDHAACAIRFDHIGLLLISPDRALIKHHINVMPCSDIPEEE</sequence>
<dbReference type="GO" id="GO:0004519">
    <property type="term" value="F:endonuclease activity"/>
    <property type="evidence" value="ECO:0007669"/>
    <property type="project" value="UniProtKB-KW"/>
</dbReference>
<dbReference type="InterPro" id="IPR003509">
    <property type="entry name" value="UPF0102_YraN-like"/>
</dbReference>
<reference evidence="2 3" key="1">
    <citation type="journal article" date="2019" name="Microbiol. Resour. Announc.">
        <title>Draft Genome Sequences of Type Strains of Gordonibacter faecihominis, Paraeggerthella hongkongensis, Parvibacter caecicola,Slackia equolifaciens, Slackia faecicanis, and Slackia isoflavoniconvertens.</title>
        <authorList>
            <person name="Danylec N."/>
            <person name="Stoll D.A."/>
            <person name="Dotsch A."/>
            <person name="Huch M."/>
        </authorList>
    </citation>
    <scope>NUCLEOTIDE SEQUENCE [LARGE SCALE GENOMIC DNA]</scope>
    <source>
        <strain evidence="2 3">DSM 18785</strain>
    </source>
</reference>
<comment type="similarity">
    <text evidence="1">Belongs to the UPF0102 family.</text>
</comment>
<organism evidence="2 3">
    <name type="scientific">Adlercreutzia equolifaciens subsp. celatus DSM 18785</name>
    <dbReference type="NCBI Taxonomy" id="1121021"/>
    <lineage>
        <taxon>Bacteria</taxon>
        <taxon>Bacillati</taxon>
        <taxon>Actinomycetota</taxon>
        <taxon>Coriobacteriia</taxon>
        <taxon>Eggerthellales</taxon>
        <taxon>Eggerthellaceae</taxon>
        <taxon>Adlercreutzia</taxon>
    </lineage>
</organism>
<keyword evidence="2" id="KW-0540">Nuclease</keyword>
<dbReference type="Gene3D" id="3.40.1350.10">
    <property type="match status" value="1"/>
</dbReference>
<dbReference type="Pfam" id="PF02021">
    <property type="entry name" value="UPF0102"/>
    <property type="match status" value="1"/>
</dbReference>
<proteinExistence type="inferred from homology"/>
<dbReference type="GO" id="GO:0003676">
    <property type="term" value="F:nucleic acid binding"/>
    <property type="evidence" value="ECO:0007669"/>
    <property type="project" value="InterPro"/>
</dbReference>
<evidence type="ECO:0000313" key="2">
    <source>
        <dbReference type="EMBL" id="RNL38707.1"/>
    </source>
</evidence>
<evidence type="ECO:0000313" key="3">
    <source>
        <dbReference type="Proteomes" id="UP000278327"/>
    </source>
</evidence>
<keyword evidence="2" id="KW-0255">Endonuclease</keyword>
<keyword evidence="2" id="KW-0378">Hydrolase</keyword>
<protein>
    <submittedName>
        <fullName evidence="2">Endonuclease</fullName>
    </submittedName>
</protein>
<dbReference type="InterPro" id="IPR011856">
    <property type="entry name" value="tRNA_endonuc-like_dom_sf"/>
</dbReference>
<dbReference type="SUPFAM" id="SSF52980">
    <property type="entry name" value="Restriction endonuclease-like"/>
    <property type="match status" value="1"/>
</dbReference>
<gene>
    <name evidence="2" type="ORF">DMP10_04470</name>
</gene>
<name>A0A3N0AV13_9ACTN</name>
<comment type="caution">
    <text evidence="2">The sequence shown here is derived from an EMBL/GenBank/DDBJ whole genome shotgun (WGS) entry which is preliminary data.</text>
</comment>
<dbReference type="EMBL" id="QICA01000005">
    <property type="protein sequence ID" value="RNL38707.1"/>
    <property type="molecule type" value="Genomic_DNA"/>
</dbReference>